<dbReference type="Pfam" id="PF00515">
    <property type="entry name" value="TPR_1"/>
    <property type="match status" value="1"/>
</dbReference>
<dbReference type="PROSITE" id="PS50005">
    <property type="entry name" value="TPR"/>
    <property type="match status" value="1"/>
</dbReference>
<feature type="repeat" description="TPR" evidence="1">
    <location>
        <begin position="93"/>
        <end position="126"/>
    </location>
</feature>
<keyword evidence="2" id="KW-0472">Membrane</keyword>
<dbReference type="EMBL" id="AQRA01000006">
    <property type="protein sequence ID" value="EZH72942.1"/>
    <property type="molecule type" value="Genomic_DNA"/>
</dbReference>
<feature type="transmembrane region" description="Helical" evidence="2">
    <location>
        <begin position="14"/>
        <end position="36"/>
    </location>
</feature>
<sequence>MENKSNRKTFSKKILVILEYVIFLIIPMTIFFYITIQNKNSLELISKQKKEQHKNEQLENSLINKGLHFINQKKYKESIEVNLEVLTINSNNKFAYNNIGIAYANMQLWDKGIEYCSKALSIDPNFQLAKNNINWMKSEKEKQTP</sequence>
<dbReference type="OrthoDB" id="9785181at2"/>
<reference evidence="3 4" key="1">
    <citation type="submission" date="2014-04" db="EMBL/GenBank/DDBJ databases">
        <title>Aquimarina sp. 22II-S11-z7 Genome Sequencing.</title>
        <authorList>
            <person name="Lai Q."/>
        </authorList>
    </citation>
    <scope>NUCLEOTIDE SEQUENCE [LARGE SCALE GENOMIC DNA]</scope>
    <source>
        <strain evidence="3 4">22II-S11-z7</strain>
    </source>
</reference>
<dbReference type="SUPFAM" id="SSF48452">
    <property type="entry name" value="TPR-like"/>
    <property type="match status" value="1"/>
</dbReference>
<dbReference type="InterPro" id="IPR011990">
    <property type="entry name" value="TPR-like_helical_dom_sf"/>
</dbReference>
<keyword evidence="1" id="KW-0802">TPR repeat</keyword>
<evidence type="ECO:0000256" key="1">
    <source>
        <dbReference type="PROSITE-ProRule" id="PRU00339"/>
    </source>
</evidence>
<dbReference type="InterPro" id="IPR019734">
    <property type="entry name" value="TPR_rpt"/>
</dbReference>
<protein>
    <submittedName>
        <fullName evidence="3">Uncharacterized protein</fullName>
    </submittedName>
</protein>
<evidence type="ECO:0000313" key="4">
    <source>
        <dbReference type="Proteomes" id="UP000023541"/>
    </source>
</evidence>
<name>A0A023BSH1_9FLAO</name>
<dbReference type="Proteomes" id="UP000023541">
    <property type="component" value="Unassembled WGS sequence"/>
</dbReference>
<dbReference type="Gene3D" id="1.25.40.10">
    <property type="entry name" value="Tetratricopeptide repeat domain"/>
    <property type="match status" value="1"/>
</dbReference>
<proteinExistence type="predicted"/>
<evidence type="ECO:0000256" key="2">
    <source>
        <dbReference type="SAM" id="Phobius"/>
    </source>
</evidence>
<dbReference type="STRING" id="1317122.ATO12_18145"/>
<comment type="caution">
    <text evidence="3">The sequence shown here is derived from an EMBL/GenBank/DDBJ whole genome shotgun (WGS) entry which is preliminary data.</text>
</comment>
<organism evidence="3 4">
    <name type="scientific">Aquimarina atlantica</name>
    <dbReference type="NCBI Taxonomy" id="1317122"/>
    <lineage>
        <taxon>Bacteria</taxon>
        <taxon>Pseudomonadati</taxon>
        <taxon>Bacteroidota</taxon>
        <taxon>Flavobacteriia</taxon>
        <taxon>Flavobacteriales</taxon>
        <taxon>Flavobacteriaceae</taxon>
        <taxon>Aquimarina</taxon>
    </lineage>
</organism>
<dbReference type="RefSeq" id="WP_034242725.1">
    <property type="nucleotide sequence ID" value="NZ_AQRA01000006.1"/>
</dbReference>
<keyword evidence="2" id="KW-0812">Transmembrane</keyword>
<dbReference type="SMART" id="SM00028">
    <property type="entry name" value="TPR"/>
    <property type="match status" value="2"/>
</dbReference>
<evidence type="ECO:0000313" key="3">
    <source>
        <dbReference type="EMBL" id="EZH72942.1"/>
    </source>
</evidence>
<keyword evidence="4" id="KW-1185">Reference proteome</keyword>
<gene>
    <name evidence="3" type="ORF">ATO12_18145</name>
</gene>
<keyword evidence="2" id="KW-1133">Transmembrane helix</keyword>
<accession>A0A023BSH1</accession>
<dbReference type="AlphaFoldDB" id="A0A023BSH1"/>